<dbReference type="EC" id="5.3.3.10" evidence="1"/>
<keyword evidence="2" id="KW-1185">Reference proteome</keyword>
<organism evidence="1 2">
    <name type="scientific">Kitasatospora paracochleata</name>
    <dbReference type="NCBI Taxonomy" id="58354"/>
    <lineage>
        <taxon>Bacteria</taxon>
        <taxon>Bacillati</taxon>
        <taxon>Actinomycetota</taxon>
        <taxon>Actinomycetes</taxon>
        <taxon>Kitasatosporales</taxon>
        <taxon>Streptomycetaceae</taxon>
        <taxon>Kitasatospora</taxon>
    </lineage>
</organism>
<dbReference type="InterPro" id="IPR004220">
    <property type="entry name" value="5-COMe_2-OHmuconate_Isoase"/>
</dbReference>
<accession>A0ABT1IUQ7</accession>
<gene>
    <name evidence="1" type="ORF">FHR36_001995</name>
</gene>
<sequence length="123" mass="13368">MPQISVDYSERLADSFDRRGFGLALNRLAVKLIDATPEACKVRFRRVEEPVVVGADSDTYALVFVEFQIFPGRTPAAKAALSDAVLAALPEYLASEDGHLPVQAAVNIVDIDRDCYRGATLAV</sequence>
<dbReference type="EMBL" id="JAMZDX010000002">
    <property type="protein sequence ID" value="MCP2308871.1"/>
    <property type="molecule type" value="Genomic_DNA"/>
</dbReference>
<dbReference type="PANTHER" id="PTHR37950:SF1">
    <property type="entry name" value="4-HYDROXYPHENYLACETATE CATABOLISM PROTEIN"/>
    <property type="match status" value="1"/>
</dbReference>
<proteinExistence type="predicted"/>
<keyword evidence="1" id="KW-0413">Isomerase</keyword>
<evidence type="ECO:0000313" key="1">
    <source>
        <dbReference type="EMBL" id="MCP2308871.1"/>
    </source>
</evidence>
<name>A0ABT1IUQ7_9ACTN</name>
<dbReference type="Gene3D" id="3.30.429.10">
    <property type="entry name" value="Macrophage Migration Inhibitory Factor"/>
    <property type="match status" value="1"/>
</dbReference>
<dbReference type="SUPFAM" id="SSF55331">
    <property type="entry name" value="Tautomerase/MIF"/>
    <property type="match status" value="1"/>
</dbReference>
<comment type="caution">
    <text evidence="1">The sequence shown here is derived from an EMBL/GenBank/DDBJ whole genome shotgun (WGS) entry which is preliminary data.</text>
</comment>
<dbReference type="PANTHER" id="PTHR37950">
    <property type="entry name" value="4-HYDROXYPHENYLACETATE CATABOLISM PROTEIN"/>
    <property type="match status" value="1"/>
</dbReference>
<dbReference type="GO" id="GO:0008704">
    <property type="term" value="F:5-carboxymethyl-2-hydroxymuconate delta-isomerase activity"/>
    <property type="evidence" value="ECO:0007669"/>
    <property type="project" value="UniProtKB-EC"/>
</dbReference>
<dbReference type="InterPro" id="IPR014347">
    <property type="entry name" value="Tautomerase/MIF_sf"/>
</dbReference>
<evidence type="ECO:0000313" key="2">
    <source>
        <dbReference type="Proteomes" id="UP001206483"/>
    </source>
</evidence>
<protein>
    <submittedName>
        <fullName evidence="1">5-carboxymethyl-2-hydroxymuconate isomerase</fullName>
        <ecNumber evidence="1">5.3.3.10</ecNumber>
    </submittedName>
</protein>
<dbReference type="Proteomes" id="UP001206483">
    <property type="component" value="Unassembled WGS sequence"/>
</dbReference>
<reference evidence="1 2" key="1">
    <citation type="submission" date="2022-06" db="EMBL/GenBank/DDBJ databases">
        <title>Sequencing the genomes of 1000 actinobacteria strains.</title>
        <authorList>
            <person name="Klenk H.-P."/>
        </authorList>
    </citation>
    <scope>NUCLEOTIDE SEQUENCE [LARGE SCALE GENOMIC DNA]</scope>
    <source>
        <strain evidence="1 2">DSM 41656</strain>
    </source>
</reference>
<dbReference type="RefSeq" id="WP_253795755.1">
    <property type="nucleotide sequence ID" value="NZ_BAAAUB010000061.1"/>
</dbReference>